<accession>A0A816JA17</accession>
<evidence type="ECO:0000256" key="1">
    <source>
        <dbReference type="SAM" id="Phobius"/>
    </source>
</evidence>
<proteinExistence type="predicted"/>
<keyword evidence="1" id="KW-1133">Transmembrane helix</keyword>
<keyword evidence="1" id="KW-0812">Transmembrane</keyword>
<dbReference type="AlphaFoldDB" id="A0A816JA17"/>
<evidence type="ECO:0000313" key="2">
    <source>
        <dbReference type="EMBL" id="CAF1801066.1"/>
    </source>
</evidence>
<protein>
    <submittedName>
        <fullName evidence="2">(rape) hypothetical protein</fullName>
    </submittedName>
</protein>
<sequence>MFDVCLFFPSTAYMCCLRVFRPVWFGWNFSGPCPCVYMLPACGLWLVVFVVWAFFGFCL</sequence>
<dbReference type="Proteomes" id="UP001295469">
    <property type="component" value="Chromosome C04"/>
</dbReference>
<feature type="transmembrane region" description="Helical" evidence="1">
    <location>
        <begin position="37"/>
        <end position="58"/>
    </location>
</feature>
<reference evidence="2" key="1">
    <citation type="submission" date="2021-01" db="EMBL/GenBank/DDBJ databases">
        <authorList>
            <consortium name="Genoscope - CEA"/>
            <person name="William W."/>
        </authorList>
    </citation>
    <scope>NUCLEOTIDE SEQUENCE</scope>
</reference>
<gene>
    <name evidence="2" type="ORF">DARMORV10_C04P02680.1</name>
</gene>
<organism evidence="2">
    <name type="scientific">Brassica napus</name>
    <name type="common">Rape</name>
    <dbReference type="NCBI Taxonomy" id="3708"/>
    <lineage>
        <taxon>Eukaryota</taxon>
        <taxon>Viridiplantae</taxon>
        <taxon>Streptophyta</taxon>
        <taxon>Embryophyta</taxon>
        <taxon>Tracheophyta</taxon>
        <taxon>Spermatophyta</taxon>
        <taxon>Magnoliopsida</taxon>
        <taxon>eudicotyledons</taxon>
        <taxon>Gunneridae</taxon>
        <taxon>Pentapetalae</taxon>
        <taxon>rosids</taxon>
        <taxon>malvids</taxon>
        <taxon>Brassicales</taxon>
        <taxon>Brassicaceae</taxon>
        <taxon>Brassiceae</taxon>
        <taxon>Brassica</taxon>
    </lineage>
</organism>
<keyword evidence="1" id="KW-0472">Membrane</keyword>
<dbReference type="EMBL" id="HG994368">
    <property type="protein sequence ID" value="CAF1801066.1"/>
    <property type="molecule type" value="Genomic_DNA"/>
</dbReference>
<name>A0A816JA17_BRANA</name>